<keyword evidence="1" id="KW-0596">Phosphopantetheine</keyword>
<feature type="non-terminal residue" evidence="4">
    <location>
        <position position="1"/>
    </location>
</feature>
<keyword evidence="5" id="KW-1185">Reference proteome</keyword>
<sequence length="70" mass="7440">AQSILSQGTAAKSPIGVLMERGVDMIVSMIAVLKAGSPFLRLDADYPTELLSFMLEDCGAELLLTHSNSD</sequence>
<dbReference type="Proteomes" id="UP001377160">
    <property type="component" value="Unassembled WGS sequence"/>
</dbReference>
<dbReference type="SUPFAM" id="SSF56801">
    <property type="entry name" value="Acetyl-CoA synthetase-like"/>
    <property type="match status" value="1"/>
</dbReference>
<dbReference type="EMBL" id="JBANDX010000283">
    <property type="protein sequence ID" value="MEL0611429.1"/>
    <property type="molecule type" value="Genomic_DNA"/>
</dbReference>
<feature type="non-terminal residue" evidence="4">
    <location>
        <position position="70"/>
    </location>
</feature>
<evidence type="ECO:0000259" key="3">
    <source>
        <dbReference type="Pfam" id="PF00501"/>
    </source>
</evidence>
<evidence type="ECO:0000256" key="1">
    <source>
        <dbReference type="ARBA" id="ARBA00022450"/>
    </source>
</evidence>
<accession>A0ABU9G1B6</accession>
<feature type="domain" description="AMP-dependent synthetase/ligase" evidence="3">
    <location>
        <begin position="1"/>
        <end position="67"/>
    </location>
</feature>
<reference evidence="4 5" key="1">
    <citation type="submission" date="2024-02" db="EMBL/GenBank/DDBJ databases">
        <title>Bacteria isolated from the canopy kelp, Nereocystis luetkeana.</title>
        <authorList>
            <person name="Pfister C.A."/>
            <person name="Younker I.T."/>
            <person name="Light S.H."/>
        </authorList>
    </citation>
    <scope>NUCLEOTIDE SEQUENCE [LARGE SCALE GENOMIC DNA]</scope>
    <source>
        <strain evidence="4 5">TI.1.15</strain>
    </source>
</reference>
<comment type="caution">
    <text evidence="4">The sequence shown here is derived from an EMBL/GenBank/DDBJ whole genome shotgun (WGS) entry which is preliminary data.</text>
</comment>
<proteinExistence type="predicted"/>
<evidence type="ECO:0000313" key="5">
    <source>
        <dbReference type="Proteomes" id="UP001377160"/>
    </source>
</evidence>
<keyword evidence="2" id="KW-0597">Phosphoprotein</keyword>
<organism evidence="4 5">
    <name type="scientific">Vibrio echinoideorum</name>
    <dbReference type="NCBI Taxonomy" id="2100116"/>
    <lineage>
        <taxon>Bacteria</taxon>
        <taxon>Pseudomonadati</taxon>
        <taxon>Pseudomonadota</taxon>
        <taxon>Gammaproteobacteria</taxon>
        <taxon>Vibrionales</taxon>
        <taxon>Vibrionaceae</taxon>
        <taxon>Vibrio</taxon>
    </lineage>
</organism>
<dbReference type="Pfam" id="PF00501">
    <property type="entry name" value="AMP-binding"/>
    <property type="match status" value="1"/>
</dbReference>
<evidence type="ECO:0000256" key="2">
    <source>
        <dbReference type="ARBA" id="ARBA00022553"/>
    </source>
</evidence>
<protein>
    <submittedName>
        <fullName evidence="4">AMP-binding protein</fullName>
    </submittedName>
</protein>
<dbReference type="Gene3D" id="3.40.50.980">
    <property type="match status" value="1"/>
</dbReference>
<evidence type="ECO:0000313" key="4">
    <source>
        <dbReference type="EMBL" id="MEL0611429.1"/>
    </source>
</evidence>
<dbReference type="InterPro" id="IPR000873">
    <property type="entry name" value="AMP-dep_synth/lig_dom"/>
</dbReference>
<dbReference type="PANTHER" id="PTHR44845:SF7">
    <property type="entry name" value="PLIPASTATIN SYNTHASE SUBUNIT D"/>
    <property type="match status" value="1"/>
</dbReference>
<dbReference type="PANTHER" id="PTHR44845">
    <property type="entry name" value="CARRIER DOMAIN-CONTAINING PROTEIN"/>
    <property type="match status" value="1"/>
</dbReference>
<dbReference type="RefSeq" id="WP_341636262.1">
    <property type="nucleotide sequence ID" value="NZ_JBANDX010000283.1"/>
</dbReference>
<name>A0ABU9G1B6_9VIBR</name>
<gene>
    <name evidence="4" type="ORF">V8Z71_24550</name>
</gene>